<evidence type="ECO:0000256" key="1">
    <source>
        <dbReference type="SAM" id="Phobius"/>
    </source>
</evidence>
<reference evidence="2 3" key="1">
    <citation type="journal article" date="2017" name="BMC Genomics">
        <title>Genome sequencing of 39 Akkermansia muciniphila isolates reveals its population structure, genomic and functional diverisity, and global distribution in mammalian gut microbiotas.</title>
        <authorList>
            <person name="Guo X."/>
            <person name="Li S."/>
            <person name="Zhang J."/>
            <person name="Wu F."/>
            <person name="Li X."/>
            <person name="Wu D."/>
            <person name="Zhang M."/>
            <person name="Ou Z."/>
            <person name="Jie Z."/>
            <person name="Yan Q."/>
            <person name="Li P."/>
            <person name="Yi J."/>
            <person name="Peng Y."/>
        </authorList>
    </citation>
    <scope>NUCLEOTIDE SEQUENCE [LARGE SCALE GENOMIC DNA]</scope>
    <source>
        <strain evidence="2 3">GP24</strain>
    </source>
</reference>
<gene>
    <name evidence="2" type="ORF">CXU22_09550</name>
</gene>
<sequence length="120" mass="13150">MSAGLFHGMKLFLLYLALLAAACAVLLLAGDPSRSGWLPECLFYKTTGFLCYGCGSTRALYALLHGHWLDSLRYNVLLVPTLAWLGTLFFIRDRALFTRVLVAGAAVLVLFTVVRNIPLG</sequence>
<evidence type="ECO:0000313" key="2">
    <source>
        <dbReference type="EMBL" id="PNC16892.1"/>
    </source>
</evidence>
<proteinExistence type="predicted"/>
<evidence type="ECO:0000313" key="3">
    <source>
        <dbReference type="Proteomes" id="UP000236000"/>
    </source>
</evidence>
<keyword evidence="1" id="KW-0472">Membrane</keyword>
<evidence type="ECO:0008006" key="4">
    <source>
        <dbReference type="Google" id="ProtNLM"/>
    </source>
</evidence>
<name>A0A2N8HAK7_9BACT</name>
<dbReference type="InterPro" id="IPR021215">
    <property type="entry name" value="DUF2752"/>
</dbReference>
<accession>A0A2N8HAK7</accession>
<dbReference type="Proteomes" id="UP000236000">
    <property type="component" value="Unassembled WGS sequence"/>
</dbReference>
<dbReference type="EMBL" id="PJKA01000013">
    <property type="protein sequence ID" value="PNC16892.1"/>
    <property type="molecule type" value="Genomic_DNA"/>
</dbReference>
<organism evidence="2 3">
    <name type="scientific">Akkermansia muciniphila</name>
    <dbReference type="NCBI Taxonomy" id="239935"/>
    <lineage>
        <taxon>Bacteria</taxon>
        <taxon>Pseudomonadati</taxon>
        <taxon>Verrucomicrobiota</taxon>
        <taxon>Verrucomicrobiia</taxon>
        <taxon>Verrucomicrobiales</taxon>
        <taxon>Akkermansiaceae</taxon>
        <taxon>Akkermansia</taxon>
    </lineage>
</organism>
<keyword evidence="1" id="KW-1133">Transmembrane helix</keyword>
<feature type="transmembrane region" description="Helical" evidence="1">
    <location>
        <begin position="72"/>
        <end position="91"/>
    </location>
</feature>
<dbReference type="AlphaFoldDB" id="A0A2N8HAK7"/>
<keyword evidence="1" id="KW-0812">Transmembrane</keyword>
<protein>
    <recommendedName>
        <fullName evidence="4">DUF2752 domain-containing protein</fullName>
    </recommendedName>
</protein>
<comment type="caution">
    <text evidence="2">The sequence shown here is derived from an EMBL/GenBank/DDBJ whole genome shotgun (WGS) entry which is preliminary data.</text>
</comment>
<feature type="transmembrane region" description="Helical" evidence="1">
    <location>
        <begin position="96"/>
        <end position="114"/>
    </location>
</feature>
<dbReference type="OrthoDB" id="9815897at2"/>
<dbReference type="Pfam" id="PF10825">
    <property type="entry name" value="DUF2752"/>
    <property type="match status" value="1"/>
</dbReference>